<evidence type="ECO:0000313" key="2">
    <source>
        <dbReference type="EMBL" id="ECD0356838.1"/>
    </source>
</evidence>
<dbReference type="EMBL" id="AAIDKK010000062">
    <property type="protein sequence ID" value="ECD0356838.1"/>
    <property type="molecule type" value="Genomic_DNA"/>
</dbReference>
<dbReference type="EMBL" id="AAJDZZ010000057">
    <property type="protein sequence ID" value="ECK9144497.1"/>
    <property type="molecule type" value="Genomic_DNA"/>
</dbReference>
<accession>A0A3U0XUJ2</accession>
<feature type="domain" description="Abortive phage infection protein C-terminal" evidence="1">
    <location>
        <begin position="260"/>
        <end position="493"/>
    </location>
</feature>
<dbReference type="InterPro" id="IPR018891">
    <property type="entry name" value="AIPR_C"/>
</dbReference>
<comment type="caution">
    <text evidence="2">The sequence shown here is derived from an EMBL/GenBank/DDBJ whole genome shotgun (WGS) entry which is preliminary data.</text>
</comment>
<reference evidence="2" key="1">
    <citation type="submission" date="2019-01" db="EMBL/GenBank/DDBJ databases">
        <authorList>
            <person name="Ashton P.M."/>
            <person name="Dallman T."/>
            <person name="Nair S."/>
            <person name="De Pinna E."/>
            <person name="Peters T."/>
            <person name="Grant K."/>
        </authorList>
    </citation>
    <scope>NUCLEOTIDE SEQUENCE</scope>
    <source>
        <strain evidence="3">302612</strain>
        <strain evidence="2">672544</strain>
        <strain evidence="4">802752</strain>
    </source>
</reference>
<evidence type="ECO:0000313" key="4">
    <source>
        <dbReference type="EMBL" id="ECW0150257.1"/>
    </source>
</evidence>
<gene>
    <name evidence="3" type="ORF">E0U76_24305</name>
    <name evidence="2" type="ORF">EUC09_24395</name>
    <name evidence="4" type="ORF">F3E81_23380</name>
</gene>
<dbReference type="RefSeq" id="WP_057515538.1">
    <property type="nucleotide sequence ID" value="NZ_NPIY01000060.1"/>
</dbReference>
<proteinExistence type="predicted"/>
<dbReference type="EMBL" id="AAKUZB010000032">
    <property type="protein sequence ID" value="ECW0150257.1"/>
    <property type="molecule type" value="Genomic_DNA"/>
</dbReference>
<protein>
    <submittedName>
        <fullName evidence="4">AIPR family protein</fullName>
    </submittedName>
    <submittedName>
        <fullName evidence="2">AIPR protein</fullName>
    </submittedName>
</protein>
<evidence type="ECO:0000313" key="3">
    <source>
        <dbReference type="EMBL" id="ECK9144497.1"/>
    </source>
</evidence>
<sequence length="586" mass="65388">MARDDFNSDTRTVGLARLANSLEETYGSFINMENTNSKGEARREVLITRCIAAHAVRMYGDELDPGVAAASVCDGSDDGGIDAVYVNPSSKKLILVQSKYIKDGNGSVTIKDFGRFKDACAKVIANDLNSFNDRFLEHKESVTTAITSSSYKCICVFIYSGTQGLSSEVIGEIDFWEKSQNKALLFRDLESRDEYTILFETPNVTDISTSLSNQSTGAIDISNVILESYGEITEPYGAIYGTIAARVIHDWWKKYKYALFEKNIRSVLGDSTSVNAGIMSTIENSPENFWYYNNGITATYEEVDESIANAGASRKIGIFGFKKLNIINGAQTVSSIGAIFDSIPEEKKDKARVMIRFINAKDPVFLGDVTKYNNTQNRVTGRDFTTQRPEQQKIQREINFVGGYTYKLLRQEDSGIAASNVIDIDDSLNALICESKKPQLIATLKSNRGRFFDTTEGNLYEQVFNPRNPPSGISVINAVNLYRVCFDVLKDTITKASNSSEDEYSKIPSLLTHGNYVFISILMGKIQPINTVNGIKTYDKNSVSFDTLELAKSIFEYIQSNYPNSYLARFFQNKEKVEQIITHFSS</sequence>
<organism evidence="2">
    <name type="scientific">Salmonella enterica I</name>
    <dbReference type="NCBI Taxonomy" id="59201"/>
    <lineage>
        <taxon>Bacteria</taxon>
        <taxon>Pseudomonadati</taxon>
        <taxon>Pseudomonadota</taxon>
        <taxon>Gammaproteobacteria</taxon>
        <taxon>Enterobacterales</taxon>
        <taxon>Enterobacteriaceae</taxon>
        <taxon>Salmonella</taxon>
    </lineage>
</organism>
<dbReference type="Pfam" id="PF10592">
    <property type="entry name" value="AIPR"/>
    <property type="match status" value="1"/>
</dbReference>
<evidence type="ECO:0000259" key="1">
    <source>
        <dbReference type="Pfam" id="PF10592"/>
    </source>
</evidence>
<dbReference type="AlphaFoldDB" id="A0A3U0XUJ2"/>
<name>A0A3U0XUJ2_SALET</name>